<dbReference type="AlphaFoldDB" id="A0A8J6TD59"/>
<gene>
    <name evidence="1" type="ORF">H8E79_02220</name>
</gene>
<name>A0A8J6TD59_9BACT</name>
<reference evidence="1 2" key="1">
    <citation type="submission" date="2020-08" db="EMBL/GenBank/DDBJ databases">
        <title>Bridging the membrane lipid divide: bacteria of the FCB group superphylum have the potential to synthesize archaeal ether lipids.</title>
        <authorList>
            <person name="Villanueva L."/>
            <person name="Von Meijenfeldt F.A.B."/>
            <person name="Westbye A.B."/>
            <person name="Yadav S."/>
            <person name="Hopmans E.C."/>
            <person name="Dutilh B.E."/>
            <person name="Sinninghe Damste J.S."/>
        </authorList>
    </citation>
    <scope>NUCLEOTIDE SEQUENCE [LARGE SCALE GENOMIC DNA]</scope>
    <source>
        <strain evidence="1">NIOZ-UU81</strain>
    </source>
</reference>
<accession>A0A8J6TD59</accession>
<sequence length="115" mass="13123">MSTYQEWTLESALTVLEHKTVDAKLWSEAVEWLILHGPVELRELLLQASGQATHDSFPELKARGYSPDGQPCYNIKELATHLNISEDEARQLLLNKQKEHGIPHFIDEDDTSKVQ</sequence>
<evidence type="ECO:0000313" key="2">
    <source>
        <dbReference type="Proteomes" id="UP000599024"/>
    </source>
</evidence>
<dbReference type="EMBL" id="JACNLK010000024">
    <property type="protein sequence ID" value="MBC8207967.1"/>
    <property type="molecule type" value="Genomic_DNA"/>
</dbReference>
<proteinExistence type="predicted"/>
<dbReference type="Proteomes" id="UP000599024">
    <property type="component" value="Unassembled WGS sequence"/>
</dbReference>
<comment type="caution">
    <text evidence="1">The sequence shown here is derived from an EMBL/GenBank/DDBJ whole genome shotgun (WGS) entry which is preliminary data.</text>
</comment>
<protein>
    <submittedName>
        <fullName evidence="1">Uncharacterized protein</fullName>
    </submittedName>
</protein>
<organism evidence="1 2">
    <name type="scientific">Candidatus Desulfatifera sulfidica</name>
    <dbReference type="NCBI Taxonomy" id="2841691"/>
    <lineage>
        <taxon>Bacteria</taxon>
        <taxon>Pseudomonadati</taxon>
        <taxon>Thermodesulfobacteriota</taxon>
        <taxon>Desulfobulbia</taxon>
        <taxon>Desulfobulbales</taxon>
        <taxon>Desulfobulbaceae</taxon>
        <taxon>Candidatus Desulfatifera</taxon>
    </lineage>
</organism>
<evidence type="ECO:0000313" key="1">
    <source>
        <dbReference type="EMBL" id="MBC8207967.1"/>
    </source>
</evidence>